<dbReference type="Proteomes" id="UP000663946">
    <property type="component" value="Chromosome 2"/>
</dbReference>
<feature type="transmembrane region" description="Helical" evidence="1">
    <location>
        <begin position="12"/>
        <end position="31"/>
    </location>
</feature>
<proteinExistence type="predicted"/>
<keyword evidence="1" id="KW-1133">Transmembrane helix</keyword>
<dbReference type="EMBL" id="CP049217">
    <property type="protein sequence ID" value="QTG16321.1"/>
    <property type="molecule type" value="Genomic_DNA"/>
</dbReference>
<dbReference type="InterPro" id="IPR002656">
    <property type="entry name" value="Acyl_transf_3_dom"/>
</dbReference>
<keyword evidence="3" id="KW-0808">Transferase</keyword>
<reference evidence="3" key="1">
    <citation type="submission" date="2020-02" db="EMBL/GenBank/DDBJ databases">
        <title>Unexpected conservation and global transmission of agrobacterial virulence plasmids.</title>
        <authorList>
            <person name="Weisberg A.J."/>
            <person name="Davis E.W. II"/>
            <person name="Tabima J.R."/>
            <person name="Belcher M.S."/>
            <person name="Miller M."/>
            <person name="Kuo C.-H."/>
            <person name="Loper J.E."/>
            <person name="Grunwald N.J."/>
            <person name="Putnam M.L."/>
            <person name="Chang J.H."/>
        </authorList>
    </citation>
    <scope>NUCLEOTIDE SEQUENCE</scope>
    <source>
        <strain evidence="3">Q15/94</strain>
    </source>
</reference>
<dbReference type="GO" id="GO:0016747">
    <property type="term" value="F:acyltransferase activity, transferring groups other than amino-acyl groups"/>
    <property type="evidence" value="ECO:0007669"/>
    <property type="project" value="InterPro"/>
</dbReference>
<feature type="domain" description="Acyltransferase 3" evidence="2">
    <location>
        <begin position="11"/>
        <end position="85"/>
    </location>
</feature>
<evidence type="ECO:0000256" key="1">
    <source>
        <dbReference type="SAM" id="Phobius"/>
    </source>
</evidence>
<dbReference type="AlphaFoldDB" id="A0AAJ4TCI1"/>
<keyword evidence="3" id="KW-0012">Acyltransferase</keyword>
<gene>
    <name evidence="3" type="ORF">G6M86_15995</name>
</gene>
<sequence>MLTATKGYSSGWDYVRPIVAAGVIVVHSLPLNHGIAARWAIPTPLMALAQVLLPMFFALSGFLVAASLLRVPIPNFIGLRVLRIFPDLADLRPNLPPVFGRVLGFQSGLMRPIFP</sequence>
<protein>
    <submittedName>
        <fullName evidence="3">Acyltransferase family protein</fullName>
    </submittedName>
</protein>
<evidence type="ECO:0000313" key="4">
    <source>
        <dbReference type="Proteomes" id="UP000663946"/>
    </source>
</evidence>
<feature type="transmembrane region" description="Helical" evidence="1">
    <location>
        <begin position="51"/>
        <end position="73"/>
    </location>
</feature>
<organism evidence="3 4">
    <name type="scientific">Agrobacterium tumefaciens</name>
    <dbReference type="NCBI Taxonomy" id="358"/>
    <lineage>
        <taxon>Bacteria</taxon>
        <taxon>Pseudomonadati</taxon>
        <taxon>Pseudomonadota</taxon>
        <taxon>Alphaproteobacteria</taxon>
        <taxon>Hyphomicrobiales</taxon>
        <taxon>Rhizobiaceae</taxon>
        <taxon>Rhizobium/Agrobacterium group</taxon>
        <taxon>Agrobacterium</taxon>
        <taxon>Agrobacterium tumefaciens complex</taxon>
    </lineage>
</organism>
<accession>A0AAJ4TCI1</accession>
<evidence type="ECO:0000313" key="3">
    <source>
        <dbReference type="EMBL" id="QTG16321.1"/>
    </source>
</evidence>
<dbReference type="Pfam" id="PF01757">
    <property type="entry name" value="Acyl_transf_3"/>
    <property type="match status" value="1"/>
</dbReference>
<evidence type="ECO:0000259" key="2">
    <source>
        <dbReference type="Pfam" id="PF01757"/>
    </source>
</evidence>
<keyword evidence="1" id="KW-0472">Membrane</keyword>
<keyword evidence="1" id="KW-0812">Transmembrane</keyword>
<name>A0AAJ4TCI1_AGRTU</name>